<evidence type="ECO:0000256" key="4">
    <source>
        <dbReference type="ARBA" id="ARBA00022827"/>
    </source>
</evidence>
<evidence type="ECO:0000313" key="9">
    <source>
        <dbReference type="EMBL" id="MTD54750.1"/>
    </source>
</evidence>
<dbReference type="Gene3D" id="3.30.9.10">
    <property type="entry name" value="D-Amino Acid Oxidase, subunit A, domain 2"/>
    <property type="match status" value="1"/>
</dbReference>
<feature type="domain" description="FAD dependent oxidoreductase" evidence="8">
    <location>
        <begin position="10"/>
        <end position="356"/>
    </location>
</feature>
<dbReference type="GO" id="GO:0071949">
    <property type="term" value="F:FAD binding"/>
    <property type="evidence" value="ECO:0007669"/>
    <property type="project" value="InterPro"/>
</dbReference>
<comment type="cofactor">
    <cofactor evidence="1 7">
        <name>FAD</name>
        <dbReference type="ChEBI" id="CHEBI:57692"/>
    </cofactor>
</comment>
<keyword evidence="3" id="KW-0285">Flavoprotein</keyword>
<dbReference type="InterPro" id="IPR006076">
    <property type="entry name" value="FAD-dep_OxRdtase"/>
</dbReference>
<dbReference type="PANTHER" id="PTHR11530:SF25">
    <property type="entry name" value="FAD DEPENDENT OXIDOREDUCTASE DOMAIN-CONTAINING PROTEIN"/>
    <property type="match status" value="1"/>
</dbReference>
<protein>
    <submittedName>
        <fullName evidence="9">FAD-dependent oxidoreductase</fullName>
    </submittedName>
</protein>
<evidence type="ECO:0000256" key="5">
    <source>
        <dbReference type="ARBA" id="ARBA00023002"/>
    </source>
</evidence>
<name>A0A6N7Z3K8_9PSEU</name>
<dbReference type="SUPFAM" id="SSF51971">
    <property type="entry name" value="Nucleotide-binding domain"/>
    <property type="match status" value="1"/>
</dbReference>
<comment type="similarity">
    <text evidence="2">Belongs to the DAMOX/DASOX family.</text>
</comment>
<dbReference type="AlphaFoldDB" id="A0A6N7Z3K8"/>
<evidence type="ECO:0000256" key="1">
    <source>
        <dbReference type="ARBA" id="ARBA00001974"/>
    </source>
</evidence>
<dbReference type="SUPFAM" id="SSF54373">
    <property type="entry name" value="FAD-linked reductases, C-terminal domain"/>
    <property type="match status" value="1"/>
</dbReference>
<gene>
    <name evidence="9" type="ORF">GKO32_12275</name>
</gene>
<dbReference type="PANTHER" id="PTHR11530">
    <property type="entry name" value="D-AMINO ACID OXIDASE"/>
    <property type="match status" value="1"/>
</dbReference>
<dbReference type="GO" id="GO:0019478">
    <property type="term" value="P:D-amino acid catabolic process"/>
    <property type="evidence" value="ECO:0007669"/>
    <property type="project" value="TreeGrafter"/>
</dbReference>
<keyword evidence="10" id="KW-1185">Reference proteome</keyword>
<dbReference type="RefSeq" id="WP_154756965.1">
    <property type="nucleotide sequence ID" value="NZ_WMBA01000014.1"/>
</dbReference>
<dbReference type="GO" id="GO:0005737">
    <property type="term" value="C:cytoplasm"/>
    <property type="evidence" value="ECO:0007669"/>
    <property type="project" value="TreeGrafter"/>
</dbReference>
<dbReference type="PIRSF" id="PIRSF000189">
    <property type="entry name" value="D-aa_oxidase"/>
    <property type="match status" value="1"/>
</dbReference>
<proteinExistence type="inferred from homology"/>
<comment type="catalytic activity">
    <reaction evidence="6">
        <text>a D-alpha-amino acid + O2 + H2O = a 2-oxocarboxylate + H2O2 + NH4(+)</text>
        <dbReference type="Rhea" id="RHEA:21816"/>
        <dbReference type="ChEBI" id="CHEBI:15377"/>
        <dbReference type="ChEBI" id="CHEBI:15379"/>
        <dbReference type="ChEBI" id="CHEBI:16240"/>
        <dbReference type="ChEBI" id="CHEBI:28938"/>
        <dbReference type="ChEBI" id="CHEBI:35179"/>
        <dbReference type="ChEBI" id="CHEBI:59871"/>
        <dbReference type="EC" id="1.4.3.3"/>
    </reaction>
    <physiologicalReaction direction="left-to-right" evidence="6">
        <dbReference type="Rhea" id="RHEA:21817"/>
    </physiologicalReaction>
</comment>
<evidence type="ECO:0000313" key="10">
    <source>
        <dbReference type="Proteomes" id="UP000440096"/>
    </source>
</evidence>
<comment type="caution">
    <text evidence="9">The sequence shown here is derived from an EMBL/GenBank/DDBJ whole genome shotgun (WGS) entry which is preliminary data.</text>
</comment>
<organism evidence="9 10">
    <name type="scientific">Amycolatopsis pithecellobii</name>
    <dbReference type="NCBI Taxonomy" id="664692"/>
    <lineage>
        <taxon>Bacteria</taxon>
        <taxon>Bacillati</taxon>
        <taxon>Actinomycetota</taxon>
        <taxon>Actinomycetes</taxon>
        <taxon>Pseudonocardiales</taxon>
        <taxon>Pseudonocardiaceae</taxon>
        <taxon>Amycolatopsis</taxon>
    </lineage>
</organism>
<evidence type="ECO:0000256" key="3">
    <source>
        <dbReference type="ARBA" id="ARBA00022630"/>
    </source>
</evidence>
<feature type="binding site" evidence="7">
    <location>
        <begin position="39"/>
        <end position="40"/>
    </location>
    <ligand>
        <name>FAD</name>
        <dbReference type="ChEBI" id="CHEBI:57692"/>
    </ligand>
</feature>
<dbReference type="Gene3D" id="3.40.50.720">
    <property type="entry name" value="NAD(P)-binding Rossmann-like Domain"/>
    <property type="match status" value="1"/>
</dbReference>
<feature type="binding site" evidence="7">
    <location>
        <position position="340"/>
    </location>
    <ligand>
        <name>D-dopa</name>
        <dbReference type="ChEBI" id="CHEBI:149689"/>
    </ligand>
</feature>
<sequence>MRAYSAGSARVLIVGAGVIGLTTALCARRRGYDVIVLADRFAPHVTSNVAGALWEWPPAVCGQHRDQVSLARSKDWAARSYDVFRQMADDPATGVHLRTANFYFRTPVEHDPDEYRKMTELRERVEDFRHDERLIKENGVSTDAGVVDAYCHLAPMVDTDKYLEWLMDAVLDAGCVVRPGRVSGRLADQETQLREAYGATAIVNCSGLGSVELADDDMTPLRGAVVHAYRDHRVTEAHCLSFDEAVEGQNMVFIVPRGHDRLVLGGLVEAGEWSTDLTMASYPPIAAMLRRCQEFLPVLRDLRLVEGNPVRVGLRPYRQRNVRLECEPGTRIVHNTGHGGSGFTFSWGCAEEAVDLLTGLVA</sequence>
<dbReference type="OrthoDB" id="246701at2"/>
<dbReference type="Pfam" id="PF01266">
    <property type="entry name" value="DAO"/>
    <property type="match status" value="1"/>
</dbReference>
<feature type="binding site" evidence="7">
    <location>
        <begin position="339"/>
        <end position="344"/>
    </location>
    <ligand>
        <name>FAD</name>
        <dbReference type="ChEBI" id="CHEBI:57692"/>
    </ligand>
</feature>
<keyword evidence="4 7" id="KW-0274">FAD</keyword>
<evidence type="ECO:0000256" key="2">
    <source>
        <dbReference type="ARBA" id="ARBA00006730"/>
    </source>
</evidence>
<dbReference type="GO" id="GO:0003884">
    <property type="term" value="F:D-amino-acid oxidase activity"/>
    <property type="evidence" value="ECO:0007669"/>
    <property type="project" value="UniProtKB-EC"/>
</dbReference>
<feature type="binding site" evidence="7">
    <location>
        <begin position="46"/>
        <end position="47"/>
    </location>
    <ligand>
        <name>FAD</name>
        <dbReference type="ChEBI" id="CHEBI:57692"/>
    </ligand>
</feature>
<evidence type="ECO:0000256" key="7">
    <source>
        <dbReference type="PIRSR" id="PIRSR000189-1"/>
    </source>
</evidence>
<dbReference type="InterPro" id="IPR023209">
    <property type="entry name" value="DAO"/>
</dbReference>
<evidence type="ECO:0000259" key="8">
    <source>
        <dbReference type="Pfam" id="PF01266"/>
    </source>
</evidence>
<keyword evidence="5" id="KW-0560">Oxidoreductase</keyword>
<reference evidence="9 10" key="1">
    <citation type="submission" date="2019-11" db="EMBL/GenBank/DDBJ databases">
        <title>Draft genome of Amycolatopsis RM579.</title>
        <authorList>
            <person name="Duangmal K."/>
            <person name="Mingma R."/>
        </authorList>
    </citation>
    <scope>NUCLEOTIDE SEQUENCE [LARGE SCALE GENOMIC DNA]</scope>
    <source>
        <strain evidence="9 10">RM579</strain>
    </source>
</reference>
<accession>A0A6N7Z3K8</accession>
<feature type="binding site" evidence="7">
    <location>
        <position position="315"/>
    </location>
    <ligand>
        <name>D-dopa</name>
        <dbReference type="ChEBI" id="CHEBI:149689"/>
    </ligand>
</feature>
<dbReference type="Proteomes" id="UP000440096">
    <property type="component" value="Unassembled WGS sequence"/>
</dbReference>
<evidence type="ECO:0000256" key="6">
    <source>
        <dbReference type="ARBA" id="ARBA00049547"/>
    </source>
</evidence>
<dbReference type="EMBL" id="WMBA01000014">
    <property type="protein sequence ID" value="MTD54750.1"/>
    <property type="molecule type" value="Genomic_DNA"/>
</dbReference>